<evidence type="ECO:0000313" key="4">
    <source>
        <dbReference type="Proteomes" id="UP000822184"/>
    </source>
</evidence>
<organism evidence="3 4">
    <name type="scientific">Clostridium beijerinckii</name>
    <name type="common">Clostridium MP</name>
    <dbReference type="NCBI Taxonomy" id="1520"/>
    <lineage>
        <taxon>Bacteria</taxon>
        <taxon>Bacillati</taxon>
        <taxon>Bacillota</taxon>
        <taxon>Clostridia</taxon>
        <taxon>Eubacteriales</taxon>
        <taxon>Clostridiaceae</taxon>
        <taxon>Clostridium</taxon>
    </lineage>
</organism>
<feature type="compositionally biased region" description="Low complexity" evidence="1">
    <location>
        <begin position="25"/>
        <end position="47"/>
    </location>
</feature>
<dbReference type="Proteomes" id="UP000822184">
    <property type="component" value="Unassembled WGS sequence"/>
</dbReference>
<evidence type="ECO:0000313" key="2">
    <source>
        <dbReference type="EMBL" id="NRV09346.1"/>
    </source>
</evidence>
<dbReference type="AlphaFoldDB" id="A0A1S8P6N8"/>
<dbReference type="Proteomes" id="UP000821656">
    <property type="component" value="Unassembled WGS sequence"/>
</dbReference>
<protein>
    <submittedName>
        <fullName evidence="3">Uncharacterized protein</fullName>
    </submittedName>
</protein>
<feature type="region of interest" description="Disordered" evidence="1">
    <location>
        <begin position="1"/>
        <end position="47"/>
    </location>
</feature>
<dbReference type="EMBL" id="JABTDW010000001">
    <property type="protein sequence ID" value="NSB12414.1"/>
    <property type="molecule type" value="Genomic_DNA"/>
</dbReference>
<comment type="caution">
    <text evidence="3">The sequence shown here is derived from an EMBL/GenBank/DDBJ whole genome shotgun (WGS) entry which is preliminary data.</text>
</comment>
<reference evidence="3" key="1">
    <citation type="submission" date="2020-06" db="EMBL/GenBank/DDBJ databases">
        <title>Genomic insights into acetone-butanol-ethanol (ABE) fermentation by sequencing solventogenic clostridia strains.</title>
        <authorList>
            <person name="Brown S."/>
        </authorList>
    </citation>
    <scope>NUCLEOTIDE SEQUENCE</scope>
    <source>
        <strain evidence="3">DJ123</strain>
        <strain evidence="2">DJ126</strain>
    </source>
</reference>
<gene>
    <name evidence="3" type="ORF">BCD95_000673</name>
    <name evidence="2" type="ORF">DFH45_002309</name>
</gene>
<evidence type="ECO:0000256" key="1">
    <source>
        <dbReference type="SAM" id="MobiDB-lite"/>
    </source>
</evidence>
<evidence type="ECO:0000313" key="3">
    <source>
        <dbReference type="EMBL" id="NSB12414.1"/>
    </source>
</evidence>
<name>A0A1S8P6N8_CLOBE</name>
<dbReference type="RefSeq" id="WP_155772820.1">
    <property type="nucleotide sequence ID" value="NZ_CP016090.1"/>
</dbReference>
<sequence>MSKGKYPYVPTPEDVPAPDLSYIFSPESKNSSNKNDNRNSNSTKKNS</sequence>
<proteinExistence type="predicted"/>
<dbReference type="EMBL" id="JABSXK010000001">
    <property type="protein sequence ID" value="NRV09346.1"/>
    <property type="molecule type" value="Genomic_DNA"/>
</dbReference>
<accession>A0A1S8P6N8</accession>